<name>A0AA38Y9A9_9EURO</name>
<keyword evidence="8 10" id="KW-0472">Membrane</keyword>
<evidence type="ECO:0000256" key="10">
    <source>
        <dbReference type="HAMAP-Rule" id="MF_03064"/>
    </source>
</evidence>
<feature type="repeat" description="Solcar" evidence="11">
    <location>
        <begin position="151"/>
        <end position="235"/>
    </location>
</feature>
<dbReference type="PANTHER" id="PTHR46181:SF3">
    <property type="entry name" value="MITOCHONDRIAL GLYCINE TRANSPORTER"/>
    <property type="match status" value="1"/>
</dbReference>
<evidence type="ECO:0000256" key="8">
    <source>
        <dbReference type="ARBA" id="ARBA00023136"/>
    </source>
</evidence>
<evidence type="ECO:0000313" key="13">
    <source>
        <dbReference type="EMBL" id="KAJ9638669.1"/>
    </source>
</evidence>
<dbReference type="SUPFAM" id="SSF103506">
    <property type="entry name" value="Mitochondrial carrier"/>
    <property type="match status" value="1"/>
</dbReference>
<feature type="repeat" description="Solcar" evidence="11">
    <location>
        <begin position="31"/>
        <end position="114"/>
    </location>
</feature>
<evidence type="ECO:0000313" key="14">
    <source>
        <dbReference type="Proteomes" id="UP001172681"/>
    </source>
</evidence>
<evidence type="ECO:0000256" key="2">
    <source>
        <dbReference type="ARBA" id="ARBA00022448"/>
    </source>
</evidence>
<dbReference type="InterPro" id="IPR018108">
    <property type="entry name" value="MCP_transmembrane"/>
</dbReference>
<dbReference type="InterPro" id="IPR030847">
    <property type="entry name" value="Hem25/SLC25A38"/>
</dbReference>
<keyword evidence="14" id="KW-1185">Reference proteome</keyword>
<feature type="repeat" description="Solcar" evidence="11">
    <location>
        <begin position="270"/>
        <end position="354"/>
    </location>
</feature>
<comment type="function">
    <text evidence="10">Mitochondrial glycine transporter that imports glycine into the mitochondrial matrix. Plays an important role in providing glycine for the first enzymatic step in heme biosynthesis, the condensation of glycine with succinyl-CoA to produce 5-aminolevulinate (ALA) in the miochondrial matrix.</text>
</comment>
<dbReference type="AlphaFoldDB" id="A0AA38Y9A9"/>
<evidence type="ECO:0000256" key="12">
    <source>
        <dbReference type="SAM" id="MobiDB-lite"/>
    </source>
</evidence>
<comment type="caution">
    <text evidence="13">The sequence shown here is derived from an EMBL/GenBank/DDBJ whole genome shotgun (WGS) entry which is preliminary data.</text>
</comment>
<dbReference type="Gene3D" id="1.50.40.10">
    <property type="entry name" value="Mitochondrial carrier domain"/>
    <property type="match status" value="2"/>
</dbReference>
<sequence>MSHGVTTGAAAVSSNHHHRSSSSSSKRAAVAHPYFHFLAGLTSGVSSAVLLQPADLLKTRVQQSRSSSLVPVLKSILSGPHPVASLWRGTLPSALRTGFGSALYFTSLNSLRQVLANASVVAAAGNGNGNTVAPSAASTPLRKSSSVLPKLSNTQNLITGASARVFAGFVLMPVTVIKVRYESDLYAYKSIASASRSIYASEGLKGFFSGFGATAVRDAPYAGLYVVFYEACKTRLNRLLSPPAVAQDQWGQREGVDTNDGRGRHASFASSATINASSGVAAAGLATSFTNPFDAVKTRLQLMPGKYRNMAHAVRVMLKEDGVKSFFDGLGLRMGRKALSSALAWTVYEELIGRAERFVERRDSGKAAVV</sequence>
<dbReference type="GO" id="GO:0005743">
    <property type="term" value="C:mitochondrial inner membrane"/>
    <property type="evidence" value="ECO:0007669"/>
    <property type="project" value="UniProtKB-SubCell"/>
</dbReference>
<evidence type="ECO:0000256" key="5">
    <source>
        <dbReference type="ARBA" id="ARBA00022792"/>
    </source>
</evidence>
<keyword evidence="7 10" id="KW-0496">Mitochondrion</keyword>
<comment type="catalytic activity">
    <reaction evidence="9 10">
        <text>glycine(in) = glycine(out)</text>
        <dbReference type="Rhea" id="RHEA:70715"/>
        <dbReference type="ChEBI" id="CHEBI:57305"/>
    </reaction>
</comment>
<dbReference type="Proteomes" id="UP001172681">
    <property type="component" value="Unassembled WGS sequence"/>
</dbReference>
<dbReference type="FunFam" id="1.50.40.10:FF:000103">
    <property type="entry name" value="Mitochondrial glycine transporter"/>
    <property type="match status" value="1"/>
</dbReference>
<keyword evidence="5 10" id="KW-0999">Mitochondrion inner membrane</keyword>
<dbReference type="GO" id="GO:1904983">
    <property type="term" value="P:glycine import into mitochondrion"/>
    <property type="evidence" value="ECO:0007669"/>
    <property type="project" value="UniProtKB-UniRule"/>
</dbReference>
<comment type="subcellular location">
    <subcellularLocation>
        <location evidence="1">Membrane</location>
        <topology evidence="1">Multi-pass membrane protein</topology>
    </subcellularLocation>
    <subcellularLocation>
        <location evidence="10">Mitochondrion inner membrane</location>
        <topology evidence="10">Multi-pass membrane protein</topology>
    </subcellularLocation>
</comment>
<dbReference type="Pfam" id="PF00153">
    <property type="entry name" value="Mito_carr"/>
    <property type="match status" value="3"/>
</dbReference>
<dbReference type="InterPro" id="IPR023395">
    <property type="entry name" value="MCP_dom_sf"/>
</dbReference>
<evidence type="ECO:0000256" key="4">
    <source>
        <dbReference type="ARBA" id="ARBA00022737"/>
    </source>
</evidence>
<proteinExistence type="inferred from homology"/>
<dbReference type="PROSITE" id="PS50920">
    <property type="entry name" value="SOLCAR"/>
    <property type="match status" value="3"/>
</dbReference>
<dbReference type="GO" id="GO:0015187">
    <property type="term" value="F:glycine transmembrane transporter activity"/>
    <property type="evidence" value="ECO:0007669"/>
    <property type="project" value="UniProtKB-UniRule"/>
</dbReference>
<dbReference type="HAMAP" id="MF_03064">
    <property type="entry name" value="SLC25A38"/>
    <property type="match status" value="1"/>
</dbReference>
<comment type="similarity">
    <text evidence="10">Belongs to the mitochondrial carrier (TC 2.A.29) family. SLC25A38 subfamily.</text>
</comment>
<organism evidence="13 14">
    <name type="scientific">Knufia peltigerae</name>
    <dbReference type="NCBI Taxonomy" id="1002370"/>
    <lineage>
        <taxon>Eukaryota</taxon>
        <taxon>Fungi</taxon>
        <taxon>Dikarya</taxon>
        <taxon>Ascomycota</taxon>
        <taxon>Pezizomycotina</taxon>
        <taxon>Eurotiomycetes</taxon>
        <taxon>Chaetothyriomycetidae</taxon>
        <taxon>Chaetothyriales</taxon>
        <taxon>Trichomeriaceae</taxon>
        <taxon>Knufia</taxon>
    </lineage>
</organism>
<keyword evidence="6 10" id="KW-1133">Transmembrane helix</keyword>
<keyword evidence="4 10" id="KW-0677">Repeat</keyword>
<evidence type="ECO:0000256" key="3">
    <source>
        <dbReference type="ARBA" id="ARBA00022692"/>
    </source>
</evidence>
<evidence type="ECO:0000256" key="9">
    <source>
        <dbReference type="ARBA" id="ARBA00034060"/>
    </source>
</evidence>
<reference evidence="13" key="1">
    <citation type="submission" date="2022-10" db="EMBL/GenBank/DDBJ databases">
        <title>Culturing micro-colonial fungi from biological soil crusts in the Mojave desert and describing Neophaeococcomyces mojavensis, and introducing the new genera and species Taxawa tesnikishii.</title>
        <authorList>
            <person name="Kurbessoian T."/>
            <person name="Stajich J.E."/>
        </authorList>
    </citation>
    <scope>NUCLEOTIDE SEQUENCE</scope>
    <source>
        <strain evidence="13">TK_35</strain>
    </source>
</reference>
<keyword evidence="3 10" id="KW-0812">Transmembrane</keyword>
<protein>
    <recommendedName>
        <fullName evidence="10">Mitochondrial glycine transporter</fullName>
    </recommendedName>
    <alternativeName>
        <fullName evidence="10">Solute carrier family 25 member 38 homolog</fullName>
    </alternativeName>
</protein>
<evidence type="ECO:0000256" key="7">
    <source>
        <dbReference type="ARBA" id="ARBA00023128"/>
    </source>
</evidence>
<dbReference type="PANTHER" id="PTHR46181">
    <property type="entry name" value="MITOCHONDRIAL GLYCINE TRANSPORTER"/>
    <property type="match status" value="1"/>
</dbReference>
<feature type="region of interest" description="Disordered" evidence="12">
    <location>
        <begin position="1"/>
        <end position="25"/>
    </location>
</feature>
<accession>A0AA38Y9A9</accession>
<dbReference type="EMBL" id="JAPDRN010000020">
    <property type="protein sequence ID" value="KAJ9638669.1"/>
    <property type="molecule type" value="Genomic_DNA"/>
</dbReference>
<evidence type="ECO:0000256" key="11">
    <source>
        <dbReference type="PROSITE-ProRule" id="PRU00282"/>
    </source>
</evidence>
<gene>
    <name evidence="13" type="ORF">H2204_004145</name>
</gene>
<evidence type="ECO:0000256" key="1">
    <source>
        <dbReference type="ARBA" id="ARBA00004141"/>
    </source>
</evidence>
<evidence type="ECO:0000256" key="6">
    <source>
        <dbReference type="ARBA" id="ARBA00022989"/>
    </source>
</evidence>
<keyword evidence="2 10" id="KW-0813">Transport</keyword>